<dbReference type="InterPro" id="IPR023370">
    <property type="entry name" value="TrmO-like_N"/>
</dbReference>
<organism evidence="4 5">
    <name type="scientific">Methylobacterium tardum</name>
    <dbReference type="NCBI Taxonomy" id="374432"/>
    <lineage>
        <taxon>Bacteria</taxon>
        <taxon>Pseudomonadati</taxon>
        <taxon>Pseudomonadota</taxon>
        <taxon>Alphaproteobacteria</taxon>
        <taxon>Hyphomicrobiales</taxon>
        <taxon>Methylobacteriaceae</taxon>
        <taxon>Methylobacterium</taxon>
    </lineage>
</organism>
<dbReference type="AlphaFoldDB" id="A0AA37TQ51"/>
<dbReference type="Gene3D" id="2.40.30.70">
    <property type="entry name" value="YaeB-like"/>
    <property type="match status" value="1"/>
</dbReference>
<evidence type="ECO:0000256" key="2">
    <source>
        <dbReference type="ARBA" id="ARBA00033753"/>
    </source>
</evidence>
<dbReference type="EMBL" id="BSPL01000028">
    <property type="protein sequence ID" value="GLS73606.1"/>
    <property type="molecule type" value="Genomic_DNA"/>
</dbReference>
<dbReference type="InterPro" id="IPR036413">
    <property type="entry name" value="YaeB-like_sf"/>
</dbReference>
<protein>
    <recommendedName>
        <fullName evidence="3">TsaA-like domain-containing protein</fullName>
    </recommendedName>
</protein>
<dbReference type="PROSITE" id="PS51668">
    <property type="entry name" value="TSAA_2"/>
    <property type="match status" value="1"/>
</dbReference>
<keyword evidence="5" id="KW-1185">Reference proteome</keyword>
<feature type="domain" description="TsaA-like" evidence="3">
    <location>
        <begin position="81"/>
        <end position="211"/>
    </location>
</feature>
<comment type="similarity">
    <text evidence="2">Belongs to the tRNA methyltransferase O family.</text>
</comment>
<dbReference type="Proteomes" id="UP001157440">
    <property type="component" value="Unassembled WGS sequence"/>
</dbReference>
<evidence type="ECO:0000259" key="3">
    <source>
        <dbReference type="PROSITE" id="PS51668"/>
    </source>
</evidence>
<dbReference type="Pfam" id="PF01980">
    <property type="entry name" value="TrmO_N"/>
    <property type="match status" value="1"/>
</dbReference>
<evidence type="ECO:0000313" key="5">
    <source>
        <dbReference type="Proteomes" id="UP001157440"/>
    </source>
</evidence>
<gene>
    <name evidence="4" type="ORF">GCM10007890_56210</name>
</gene>
<name>A0AA37TQ51_9HYPH</name>
<proteinExistence type="inferred from homology"/>
<dbReference type="InterPro" id="IPR036414">
    <property type="entry name" value="YaeB_N_sf"/>
</dbReference>
<keyword evidence="1" id="KW-0949">S-adenosyl-L-methionine</keyword>
<reference evidence="5" key="1">
    <citation type="journal article" date="2019" name="Int. J. Syst. Evol. Microbiol.">
        <title>The Global Catalogue of Microorganisms (GCM) 10K type strain sequencing project: providing services to taxonomists for standard genome sequencing and annotation.</title>
        <authorList>
            <consortium name="The Broad Institute Genomics Platform"/>
            <consortium name="The Broad Institute Genome Sequencing Center for Infectious Disease"/>
            <person name="Wu L."/>
            <person name="Ma J."/>
        </authorList>
    </citation>
    <scope>NUCLEOTIDE SEQUENCE [LARGE SCALE GENOMIC DNA]</scope>
    <source>
        <strain evidence="5">NBRC 103632</strain>
    </source>
</reference>
<dbReference type="InterPro" id="IPR040372">
    <property type="entry name" value="YaeB-like"/>
</dbReference>
<dbReference type="CDD" id="cd09281">
    <property type="entry name" value="UPF0066"/>
    <property type="match status" value="1"/>
</dbReference>
<comment type="caution">
    <text evidence="4">The sequence shown here is derived from an EMBL/GenBank/DDBJ whole genome shotgun (WGS) entry which is preliminary data.</text>
</comment>
<dbReference type="NCBIfam" id="TIGR00104">
    <property type="entry name" value="tRNA_TsaA"/>
    <property type="match status" value="1"/>
</dbReference>
<evidence type="ECO:0000256" key="1">
    <source>
        <dbReference type="ARBA" id="ARBA00022691"/>
    </source>
</evidence>
<accession>A0AA37TQ51</accession>
<sequence>MAVPASATACIGRNSRSIMKPPLLAPLYTRDRSGARCGLAGAGPLADKPARSQRGGMDADAFGIRPGEEMAALPATFDAGLHFIGRLRTPWRERSDCPKNGLQTDVVCTVEVDPAYAAGLRNVTGCTHLILLYWMDRATRGLLVQQPRHADGPRGTFSLRSPARPNPIALSVVELIGREGDTLRVRGLDCLDGTPLLDIKPYYASTDARPEARVDRAGAEP</sequence>
<dbReference type="PANTHER" id="PTHR12818:SF0">
    <property type="entry name" value="TRNA (ADENINE(37)-N6)-METHYLTRANSFERASE"/>
    <property type="match status" value="1"/>
</dbReference>
<dbReference type="SUPFAM" id="SSF118196">
    <property type="entry name" value="YaeB-like"/>
    <property type="match status" value="1"/>
</dbReference>
<dbReference type="PANTHER" id="PTHR12818">
    <property type="entry name" value="TRNA (ADENINE(37)-N6)-METHYLTRANSFERASE"/>
    <property type="match status" value="1"/>
</dbReference>
<evidence type="ECO:0000313" key="4">
    <source>
        <dbReference type="EMBL" id="GLS73606.1"/>
    </source>
</evidence>